<comment type="similarity">
    <text evidence="1">Belongs to the methyltransferase superfamily.</text>
</comment>
<evidence type="ECO:0000256" key="1">
    <source>
        <dbReference type="ARBA" id="ARBA00008361"/>
    </source>
</evidence>
<dbReference type="EMBL" id="CP099490">
    <property type="protein sequence ID" value="USQ76045.1"/>
    <property type="molecule type" value="Genomic_DNA"/>
</dbReference>
<evidence type="ECO:0000256" key="2">
    <source>
        <dbReference type="ARBA" id="ARBA00022603"/>
    </source>
</evidence>
<keyword evidence="3" id="KW-0808">Transferase</keyword>
<dbReference type="CDD" id="cd02440">
    <property type="entry name" value="AdoMet_MTases"/>
    <property type="match status" value="1"/>
</dbReference>
<evidence type="ECO:0000256" key="3">
    <source>
        <dbReference type="ARBA" id="ARBA00022679"/>
    </source>
</evidence>
<evidence type="ECO:0000259" key="4">
    <source>
        <dbReference type="Pfam" id="PF08241"/>
    </source>
</evidence>
<dbReference type="Gene3D" id="3.40.50.150">
    <property type="entry name" value="Vaccinia Virus protein VP39"/>
    <property type="match status" value="1"/>
</dbReference>
<dbReference type="PANTHER" id="PTHR44942">
    <property type="entry name" value="METHYLTRANSF_11 DOMAIN-CONTAINING PROTEIN"/>
    <property type="match status" value="1"/>
</dbReference>
<proteinExistence type="inferred from homology"/>
<sequence length="248" mass="27581">MRPGNHFESMAASYGTARPPYPSVLYDTLVEQGVLGPGRRILEIGAGSGEATGELVRRGSAVVAVEPGRELAARLRRSCPEASVFASRIEDVDLPARRFTSVVAATSMHWVDLPRMLPRLGQALEPGGLLAVWRTVFGDPRVWTPFRREVHEIVAHRRLSAPPHDPLDPRPTVEELEVGGSFRLVRSWRWTWQIGLDAHQLRALFATFSDWQDPGELDAIQAAAAAQPDQVTEHYVTVLHLLRSTTWM</sequence>
<reference evidence="5" key="1">
    <citation type="submission" date="2022-06" db="EMBL/GenBank/DDBJ databases">
        <title>Ornithinimicrobium JY.X270.</title>
        <authorList>
            <person name="Huang Y."/>
        </authorList>
    </citation>
    <scope>NUCLEOTIDE SEQUENCE</scope>
    <source>
        <strain evidence="5">JY.X270</strain>
    </source>
</reference>
<feature type="domain" description="Methyltransferase type 11" evidence="4">
    <location>
        <begin position="42"/>
        <end position="131"/>
    </location>
</feature>
<dbReference type="RefSeq" id="WP_252620696.1">
    <property type="nucleotide sequence ID" value="NZ_CP099490.1"/>
</dbReference>
<dbReference type="InterPro" id="IPR013216">
    <property type="entry name" value="Methyltransf_11"/>
</dbReference>
<evidence type="ECO:0000313" key="5">
    <source>
        <dbReference type="EMBL" id="USQ76045.1"/>
    </source>
</evidence>
<name>A0ABY4YGZ9_9MICO</name>
<dbReference type="Pfam" id="PF08241">
    <property type="entry name" value="Methyltransf_11"/>
    <property type="match status" value="1"/>
</dbReference>
<dbReference type="InterPro" id="IPR029063">
    <property type="entry name" value="SAM-dependent_MTases_sf"/>
</dbReference>
<protein>
    <submittedName>
        <fullName evidence="5">Class I SAM-dependent methyltransferase</fullName>
    </submittedName>
</protein>
<accession>A0ABY4YGZ9</accession>
<keyword evidence="6" id="KW-1185">Reference proteome</keyword>
<dbReference type="SUPFAM" id="SSF53335">
    <property type="entry name" value="S-adenosyl-L-methionine-dependent methyltransferases"/>
    <property type="match status" value="1"/>
</dbReference>
<dbReference type="PANTHER" id="PTHR44942:SF4">
    <property type="entry name" value="METHYLTRANSFERASE TYPE 11 DOMAIN-CONTAINING PROTEIN"/>
    <property type="match status" value="1"/>
</dbReference>
<dbReference type="GO" id="GO:0008168">
    <property type="term" value="F:methyltransferase activity"/>
    <property type="evidence" value="ECO:0007669"/>
    <property type="project" value="UniProtKB-KW"/>
</dbReference>
<evidence type="ECO:0000313" key="6">
    <source>
        <dbReference type="Proteomes" id="UP001056535"/>
    </source>
</evidence>
<dbReference type="InterPro" id="IPR051052">
    <property type="entry name" value="Diverse_substrate_MTase"/>
</dbReference>
<dbReference type="Proteomes" id="UP001056535">
    <property type="component" value="Chromosome"/>
</dbReference>
<organism evidence="5 6">
    <name type="scientific">Ornithinimicrobium cryptoxanthini</name>
    <dbReference type="NCBI Taxonomy" id="2934161"/>
    <lineage>
        <taxon>Bacteria</taxon>
        <taxon>Bacillati</taxon>
        <taxon>Actinomycetota</taxon>
        <taxon>Actinomycetes</taxon>
        <taxon>Micrococcales</taxon>
        <taxon>Ornithinimicrobiaceae</taxon>
        <taxon>Ornithinimicrobium</taxon>
    </lineage>
</organism>
<dbReference type="GO" id="GO:0032259">
    <property type="term" value="P:methylation"/>
    <property type="evidence" value="ECO:0007669"/>
    <property type="project" value="UniProtKB-KW"/>
</dbReference>
<keyword evidence="2 5" id="KW-0489">Methyltransferase</keyword>
<gene>
    <name evidence="5" type="ORF">NF557_15845</name>
</gene>